<dbReference type="Proteomes" id="UP001152320">
    <property type="component" value="Chromosome 11"/>
</dbReference>
<keyword evidence="4" id="KW-0067">ATP-binding</keyword>
<dbReference type="SUPFAM" id="SSF56436">
    <property type="entry name" value="C-type lectin-like"/>
    <property type="match status" value="1"/>
</dbReference>
<keyword evidence="2" id="KW-1133">Transmembrane helix</keyword>
<organism evidence="4 5">
    <name type="scientific">Holothuria leucospilota</name>
    <name type="common">Black long sea cucumber</name>
    <name type="synonym">Mertensiothuria leucospilota</name>
    <dbReference type="NCBI Taxonomy" id="206669"/>
    <lineage>
        <taxon>Eukaryota</taxon>
        <taxon>Metazoa</taxon>
        <taxon>Echinodermata</taxon>
        <taxon>Eleutherozoa</taxon>
        <taxon>Echinozoa</taxon>
        <taxon>Holothuroidea</taxon>
        <taxon>Aspidochirotacea</taxon>
        <taxon>Aspidochirotida</taxon>
        <taxon>Holothuriidae</taxon>
        <taxon>Holothuria</taxon>
    </lineage>
</organism>
<gene>
    <name evidence="4" type="ORF">HOLleu_23503</name>
</gene>
<keyword evidence="2" id="KW-0472">Membrane</keyword>
<sequence>MGVLGQAVLLLWKNAKLRQRRPILTIAQIAWPLLIFAVIAILRTSFPAKNASECQYNARAVPSSGVLPFMQSMVCDLESSCVRDSVPSNEVPTLADAQIGQTIEDLEPVFQNDSVIDTIKALPKTLQPVSDFVEIVGDSVKNLTENQPQVADFFRNATQLRNVLQDMGLPKEAVDAIFEAEVDTLEALNLLGSTSFDQLCNVTVLQQLLIFPPEANVAEVSAALCNLTSEEVSEIVNQVIVGLDTLYITDEIEDFLVVVEPYGLDKFLEDVKAIRDQLKNAEDLGDLFESLPQLIQLTKFAPLIESIIEEISKDATQRLIEELISVIERIDGYLESVPWWQSFKQIVDSALKLIDTFKNTGGDVRDRGIKLISLIQNSTKLSERLNITSEILEMLLQSEIQLEQIQLFLDLLENPEKAVSVICSGNISQVVTLPPDVDSDTATMLLCAFNITEVFESIRDEIDVATVLDEVTKLLEQGPNFGNQTLDWKEVLNQTLSLIDQFNQIREMSLLETVTDFLETFSNFTSLDTSSLEYWLGLFISSNATLGSAKNESSIIDTWLDPLVTLLQAELAQNPLWLNIQKQLIIQSLYLDLSLHLLDTFASGSCPDNWHSHTPSCYQYHHDKVDFATSLEVCLSLHSLAHPVVINHGKEQAFLQTIGEDELSWLGLDIEGGGRFWLDGQEVNYRNWQNYDIGSECGVANFGQGGGWYSEICTETASNLCEAPQEHAIVTLIKTSPLSDLSELMLKIGPNATKALLLEIFNPSTIEMLLSKDTNMTFELCSESFLDAVGSDLPDDILTQICAWDLDAFWQSQMEYWKFPEIKEKVIELVKIVLTEADKIPESYHPLADFEAIIFKQNMLTETITAAAMIPLNLESLLASLQPNVEVTGTPEEWQAVAERLNNYWYQQQLEQLMDQLVHAGNSSGLLENFIYDFQQQLAIQEVINIIVQAGNTLFEIVEDLSKGIIGDNEPETQKLLIGIKKLLENSAQIQAAIGEAVGNPEKASQFFNAVMQENFFCDATLRDSVLDLKEEERQIFDDYICAVDYPVFSMEMAVLLDVPEIRKLIQFYIPHNTSADLLPFPDPIETQEIWSEYVNYLININEIRSQYIETYNLTKMEVLLPVPDFSNISSLVNLLDMLEPILNAYDINLEASKIIQSAVEYFLTPGSDKDLSFEDILQELKPLLNSSDISFEDLEQLASFIDDLLQNDINADLSLSQLLDALAPYVNTTGVNIPPALRLLDILVTNILPLDNFTQMSVLAIIDDLKPLLETANINLDALKIIHIIIENYGTPGENTELSLLDLLEELKPYLNGSNINTDSFKVLDLIISHLVPLENITDERIMDLIKELEPYFNISGADTAWMDTLIDALANITVSLENATVSDILQLLEALRPFLDDTEIDLDGLKLLEAILKSVNSLRAETDPYKMVKSLGEILSLLENSTWFQPTLRNLFIEDLFNVALRDIFTQFTGKVYTFPDDLGSLTNPDEIEQFIPIIYRSADIVQVLFGITLDQEKMTQLVTSPDIILTFCPNGSLDFFNTSFSQGVDLVSLQNDLCKVDLDGVVAEVTSYPPLAMLLNEVPYFLHQSPLPSFNWTAYFIHSEELNKAIEDFILDPLEIKVNQMWVNATATDLLKVLIDFEESQNQAMLMQQLESLQMFLDILHNEISPNVTWISEIEDAVKILLGSVSYSNDILETLPGQNITFEDILPPYLAEHLTKSFEYSGDINALFLQAAVNIEELVAMSATGDILSVLCTNVSSLGTLLDLPPEVNITAAQRIICSLNETAVSVEVMREVQKILDKAQLDKAIDVMEASEVVEDFIGNVVELKHSPPNFSQFDDAWVETTARKMEAILKSLESVQMMPTNLNDLGLEMLFQMLQEAFKDDPGFQSWLIQLRMEEYFTVLLIEQARDLVGKNISFQELNKYLGEYPSLQDILSLREVIPEMVDILLALSTNSEKFWNSSMPFQSVCMAGTFSYFFEVPMNSTTNLTSLESRLCSLNKTALLSEVDSLLGISEIQKEITKILTLDPSLPPLNFTAALFLRDLEVQSVFAELFGNPPTFYFDREFWQNTKKELEQVLSNWEEDLNKLLMPSNSMVELSSLIEVIEGQLMQFENETWYQSVLADMRLMDYVNELIIEWATDLQGKVLTLPTLDELFQTSPNIKELLQLTDLTSDIIDAFLSLSLAPEKWTQFWTMENPIATLCASGEFANFFELPEDSSSNITAVAKAVCSVNLTAVDMEINKFLGLNEIGAEISQILYNSASLGPYNWTASFILSMQVQTAVQGLIENPPVFSVDLVWWNQTQTEITSVIERWLKRVEETSIVSNASTDVMDIIDTLLGELDRFKNESWYQDIVQQMRINDLVNELLISIATDLQGKTLTLPTLEELFMNSTNIRKLLELSSIAPDIIDAFLSLSLQPDKWESFWTMKDPIPTLCASGNFTSFFKLLPGSTSDITAVADAICSLNLTAVGKEFSDLIKLDEINSQLTAILYNHPSLGPYNWTASYILSERLNKAILDLILDPPVVGIDAIWWNETLKELEAVVTQWSSYLVEMTPGQVDNTSMEWLSEVISAVEEQLSAFKNESWYQDLVAQMRVMDLVNKLIIEWVTRFQGQTLTLPTLDELFENSTHVRQLLELTYLTPDLVDVFLSFSVQEEKWAAFLAMDKPIATLCASGNFTTFFRLPPDSPSNITAVAGAVCSVNVTAVDRELKYLFQVDSILSQLSLILYNHPSLGPYNWTASYQLSQDVQKAIEDLVLNPPVFLVDPVWLNETRTDLLEVIQRWWARLVEMSSTDPTGMDGFVALIEMLESQLSAFQDMEWYQDLITQMRLMDEINRIIARWINRLSGTTITIPEFNELFQNITYIKDLLELQNISPELIDVFLSLSVSPEKWETFWSKEAPIAELCASGNFSTFFVLPSNSMTDLMAVEDAICSVNITAIDKELRDLFGLDETFAKIALILANDPSLGPYNWTASYLLSMQLQEAITEFILSPLIIEVDDDWWNNTRSRLLDVLQQWGKQLGGIVAPPNPSGGTDINR</sequence>
<keyword evidence="5" id="KW-1185">Reference proteome</keyword>
<accession>A0A9Q1BVA4</accession>
<dbReference type="SMART" id="SM00034">
    <property type="entry name" value="CLECT"/>
    <property type="match status" value="1"/>
</dbReference>
<proteinExistence type="predicted"/>
<evidence type="ECO:0000259" key="3">
    <source>
        <dbReference type="PROSITE" id="PS50041"/>
    </source>
</evidence>
<dbReference type="GO" id="GO:0005524">
    <property type="term" value="F:ATP binding"/>
    <property type="evidence" value="ECO:0007669"/>
    <property type="project" value="UniProtKB-KW"/>
</dbReference>
<evidence type="ECO:0000313" key="5">
    <source>
        <dbReference type="Proteomes" id="UP001152320"/>
    </source>
</evidence>
<keyword evidence="2" id="KW-0812">Transmembrane</keyword>
<feature type="domain" description="C-type lectin" evidence="3">
    <location>
        <begin position="613"/>
        <end position="722"/>
    </location>
</feature>
<evidence type="ECO:0000256" key="2">
    <source>
        <dbReference type="SAM" id="Phobius"/>
    </source>
</evidence>
<dbReference type="OrthoDB" id="6898072at2759"/>
<comment type="caution">
    <text evidence="4">The sequence shown here is derived from an EMBL/GenBank/DDBJ whole genome shotgun (WGS) entry which is preliminary data.</text>
</comment>
<feature type="transmembrane region" description="Helical" evidence="2">
    <location>
        <begin position="23"/>
        <end position="42"/>
    </location>
</feature>
<feature type="coiled-coil region" evidence="1">
    <location>
        <begin position="2066"/>
        <end position="2117"/>
    </location>
</feature>
<dbReference type="InterPro" id="IPR016186">
    <property type="entry name" value="C-type_lectin-like/link_sf"/>
</dbReference>
<name>A0A9Q1BVA4_HOLLE</name>
<evidence type="ECO:0000313" key="4">
    <source>
        <dbReference type="EMBL" id="KAJ8033308.1"/>
    </source>
</evidence>
<dbReference type="PANTHER" id="PTHR22803">
    <property type="entry name" value="MANNOSE, PHOSPHOLIPASE, LECTIN RECEPTOR RELATED"/>
    <property type="match status" value="1"/>
</dbReference>
<dbReference type="Gene3D" id="3.10.100.10">
    <property type="entry name" value="Mannose-Binding Protein A, subunit A"/>
    <property type="match status" value="1"/>
</dbReference>
<dbReference type="PROSITE" id="PS50041">
    <property type="entry name" value="C_TYPE_LECTIN_2"/>
    <property type="match status" value="1"/>
</dbReference>
<protein>
    <submittedName>
        <fullName evidence="4">Retinal-specific ATP-binding cassette transporter</fullName>
    </submittedName>
</protein>
<reference evidence="4" key="1">
    <citation type="submission" date="2021-10" db="EMBL/GenBank/DDBJ databases">
        <title>Tropical sea cucumber genome reveals ecological adaptation and Cuvierian tubules defense mechanism.</title>
        <authorList>
            <person name="Chen T."/>
        </authorList>
    </citation>
    <scope>NUCLEOTIDE SEQUENCE</scope>
    <source>
        <strain evidence="4">Nanhai2018</strain>
        <tissue evidence="4">Muscle</tissue>
    </source>
</reference>
<dbReference type="InterPro" id="IPR001304">
    <property type="entry name" value="C-type_lectin-like"/>
</dbReference>
<keyword evidence="1" id="KW-0175">Coiled coil</keyword>
<dbReference type="EMBL" id="JAIZAY010000011">
    <property type="protein sequence ID" value="KAJ8033308.1"/>
    <property type="molecule type" value="Genomic_DNA"/>
</dbReference>
<dbReference type="InterPro" id="IPR016187">
    <property type="entry name" value="CTDL_fold"/>
</dbReference>
<dbReference type="InterPro" id="IPR050111">
    <property type="entry name" value="C-type_lectin/snaclec_domain"/>
</dbReference>
<evidence type="ECO:0000256" key="1">
    <source>
        <dbReference type="SAM" id="Coils"/>
    </source>
</evidence>
<keyword evidence="4" id="KW-0547">Nucleotide-binding</keyword>